<evidence type="ECO:0000256" key="8">
    <source>
        <dbReference type="ARBA" id="ARBA00022989"/>
    </source>
</evidence>
<proteinExistence type="predicted"/>
<dbReference type="Pfam" id="PF00672">
    <property type="entry name" value="HAMP"/>
    <property type="match status" value="1"/>
</dbReference>
<dbReference type="PANTHER" id="PTHR45436">
    <property type="entry name" value="SENSOR HISTIDINE KINASE YKOH"/>
    <property type="match status" value="1"/>
</dbReference>
<feature type="transmembrane region" description="Helical" evidence="11">
    <location>
        <begin position="138"/>
        <end position="161"/>
    </location>
</feature>
<dbReference type="PRINTS" id="PR00344">
    <property type="entry name" value="BCTRLSENSOR"/>
</dbReference>
<evidence type="ECO:0000256" key="4">
    <source>
        <dbReference type="ARBA" id="ARBA00022553"/>
    </source>
</evidence>
<dbReference type="Gene3D" id="3.30.565.10">
    <property type="entry name" value="Histidine kinase-like ATPase, C-terminal domain"/>
    <property type="match status" value="1"/>
</dbReference>
<accession>A0A558E9R8</accession>
<dbReference type="GO" id="GO:0005886">
    <property type="term" value="C:plasma membrane"/>
    <property type="evidence" value="ECO:0007669"/>
    <property type="project" value="TreeGrafter"/>
</dbReference>
<dbReference type="InterPro" id="IPR036097">
    <property type="entry name" value="HisK_dim/P_sf"/>
</dbReference>
<feature type="domain" description="Histidine kinase" evidence="12">
    <location>
        <begin position="221"/>
        <end position="431"/>
    </location>
</feature>
<dbReference type="SUPFAM" id="SSF158472">
    <property type="entry name" value="HAMP domain-like"/>
    <property type="match status" value="1"/>
</dbReference>
<comment type="catalytic activity">
    <reaction evidence="1">
        <text>ATP + protein L-histidine = ADP + protein N-phospho-L-histidine.</text>
        <dbReference type="EC" id="2.7.13.3"/>
    </reaction>
</comment>
<evidence type="ECO:0000256" key="2">
    <source>
        <dbReference type="ARBA" id="ARBA00004141"/>
    </source>
</evidence>
<keyword evidence="9" id="KW-0902">Two-component regulatory system</keyword>
<dbReference type="SUPFAM" id="SSF47384">
    <property type="entry name" value="Homodimeric domain of signal transducing histidine kinase"/>
    <property type="match status" value="1"/>
</dbReference>
<dbReference type="InterPro" id="IPR050428">
    <property type="entry name" value="TCS_sensor_his_kinase"/>
</dbReference>
<organism evidence="14 15">
    <name type="scientific">Denitromonas halophila</name>
    <dbReference type="NCBI Taxonomy" id="1629404"/>
    <lineage>
        <taxon>Bacteria</taxon>
        <taxon>Pseudomonadati</taxon>
        <taxon>Pseudomonadota</taxon>
        <taxon>Betaproteobacteria</taxon>
        <taxon>Rhodocyclales</taxon>
        <taxon>Zoogloeaceae</taxon>
        <taxon>Denitromonas</taxon>
    </lineage>
</organism>
<protein>
    <recommendedName>
        <fullName evidence="3">histidine kinase</fullName>
        <ecNumber evidence="3">2.7.13.3</ecNumber>
    </recommendedName>
</protein>
<dbReference type="CDD" id="cd06225">
    <property type="entry name" value="HAMP"/>
    <property type="match status" value="1"/>
</dbReference>
<evidence type="ECO:0000256" key="7">
    <source>
        <dbReference type="ARBA" id="ARBA00022777"/>
    </source>
</evidence>
<dbReference type="PROSITE" id="PS50109">
    <property type="entry name" value="HIS_KIN"/>
    <property type="match status" value="1"/>
</dbReference>
<dbReference type="SMART" id="SM00388">
    <property type="entry name" value="HisKA"/>
    <property type="match status" value="1"/>
</dbReference>
<dbReference type="Gene3D" id="1.10.287.130">
    <property type="match status" value="1"/>
</dbReference>
<dbReference type="Pfam" id="PF02518">
    <property type="entry name" value="HATPase_c"/>
    <property type="match status" value="1"/>
</dbReference>
<keyword evidence="4" id="KW-0597">Phosphoprotein</keyword>
<evidence type="ECO:0000256" key="6">
    <source>
        <dbReference type="ARBA" id="ARBA00022692"/>
    </source>
</evidence>
<dbReference type="InterPro" id="IPR036890">
    <property type="entry name" value="HATPase_C_sf"/>
</dbReference>
<evidence type="ECO:0000256" key="10">
    <source>
        <dbReference type="ARBA" id="ARBA00023136"/>
    </source>
</evidence>
<gene>
    <name evidence="14" type="ORF">FHP89_06050</name>
</gene>
<evidence type="ECO:0000259" key="12">
    <source>
        <dbReference type="PROSITE" id="PS50109"/>
    </source>
</evidence>
<keyword evidence="7" id="KW-0418">Kinase</keyword>
<dbReference type="SMART" id="SM00387">
    <property type="entry name" value="HATPase_c"/>
    <property type="match status" value="1"/>
</dbReference>
<dbReference type="PANTHER" id="PTHR45436:SF15">
    <property type="entry name" value="SENSOR HISTIDINE KINASE CUSS"/>
    <property type="match status" value="1"/>
</dbReference>
<dbReference type="SMART" id="SM00304">
    <property type="entry name" value="HAMP"/>
    <property type="match status" value="1"/>
</dbReference>
<reference evidence="14 15" key="1">
    <citation type="submission" date="2019-07" db="EMBL/GenBank/DDBJ databases">
        <title>The pathways for chlorine oxyanion respiration interact through the shared metabolite chlorate.</title>
        <authorList>
            <person name="Barnum T.P."/>
            <person name="Cheng Y."/>
            <person name="Hill K.A."/>
            <person name="Lucas L.N."/>
            <person name="Carlson H.K."/>
            <person name="Coates J.D."/>
        </authorList>
    </citation>
    <scope>NUCLEOTIDE SEQUENCE [LARGE SCALE GENOMIC DNA]</scope>
    <source>
        <strain evidence="14 15">SFB-1</strain>
    </source>
</reference>
<dbReference type="InterPro" id="IPR005467">
    <property type="entry name" value="His_kinase_dom"/>
</dbReference>
<dbReference type="EMBL" id="VMNI01000006">
    <property type="protein sequence ID" value="TVO78041.1"/>
    <property type="molecule type" value="Genomic_DNA"/>
</dbReference>
<evidence type="ECO:0000256" key="5">
    <source>
        <dbReference type="ARBA" id="ARBA00022679"/>
    </source>
</evidence>
<dbReference type="Pfam" id="PF00512">
    <property type="entry name" value="HisKA"/>
    <property type="match status" value="1"/>
</dbReference>
<dbReference type="SUPFAM" id="SSF55874">
    <property type="entry name" value="ATPase domain of HSP90 chaperone/DNA topoisomerase II/histidine kinase"/>
    <property type="match status" value="1"/>
</dbReference>
<dbReference type="Gene3D" id="6.10.340.10">
    <property type="match status" value="1"/>
</dbReference>
<dbReference type="EC" id="2.7.13.3" evidence="3"/>
<evidence type="ECO:0000256" key="1">
    <source>
        <dbReference type="ARBA" id="ARBA00000085"/>
    </source>
</evidence>
<keyword evidence="6 11" id="KW-0812">Transmembrane</keyword>
<dbReference type="InterPro" id="IPR004358">
    <property type="entry name" value="Sig_transdc_His_kin-like_C"/>
</dbReference>
<sequence length="438" mass="47399">MGRLFWKSFIALWLTLTLSVLAVGAAVWLYRGTNEDAARLEVATYRSNIALDTVESVLQHGGPQAAHQFLMRRPPRGGPSVLVVDANGHELLGRPVPPDQHDHTRQIQTADGASLQLIAVPPPARNHGFGARRTPPPLWVPVSTILLASLVFSALLAWYVAKPIRVLKRAFDAAADGQLDTRVAPLMGGRRDEIADLGHDFDRMAAQLQAQIAAQRRLLHDVSHELRSPLARMQAAIGLGRQSPDKQDTMLERIERESARLDTLVGELLTLSRLEAGASGRAEHLELVELIAGIADDAQFEAEARGRSLVFSGEGECWTWAQSELIHRAFENVIRNAVKYTAEGTQVDVTVQLSADHVQVVVADRGPGVPADELEAIFEPFHRSDAGTDAPGFGLGLAIARRALAAHGGQIHAQSREGGGLVVEMVLPRRAQAPQGAS</sequence>
<keyword evidence="10 11" id="KW-0472">Membrane</keyword>
<keyword evidence="8 11" id="KW-1133">Transmembrane helix</keyword>
<dbReference type="InterPro" id="IPR003660">
    <property type="entry name" value="HAMP_dom"/>
</dbReference>
<evidence type="ECO:0000256" key="3">
    <source>
        <dbReference type="ARBA" id="ARBA00012438"/>
    </source>
</evidence>
<feature type="domain" description="HAMP" evidence="13">
    <location>
        <begin position="158"/>
        <end position="213"/>
    </location>
</feature>
<comment type="caution">
    <text evidence="14">The sequence shown here is derived from an EMBL/GenBank/DDBJ whole genome shotgun (WGS) entry which is preliminary data.</text>
</comment>
<name>A0A558E9R8_9RHOO</name>
<dbReference type="InterPro" id="IPR003594">
    <property type="entry name" value="HATPase_dom"/>
</dbReference>
<dbReference type="CDD" id="cd00075">
    <property type="entry name" value="HATPase"/>
    <property type="match status" value="1"/>
</dbReference>
<dbReference type="Proteomes" id="UP000318349">
    <property type="component" value="Unassembled WGS sequence"/>
</dbReference>
<evidence type="ECO:0000256" key="11">
    <source>
        <dbReference type="SAM" id="Phobius"/>
    </source>
</evidence>
<dbReference type="AlphaFoldDB" id="A0A558E9R8"/>
<evidence type="ECO:0000313" key="14">
    <source>
        <dbReference type="EMBL" id="TVO78041.1"/>
    </source>
</evidence>
<keyword evidence="5" id="KW-0808">Transferase</keyword>
<dbReference type="GO" id="GO:0000155">
    <property type="term" value="F:phosphorelay sensor kinase activity"/>
    <property type="evidence" value="ECO:0007669"/>
    <property type="project" value="InterPro"/>
</dbReference>
<dbReference type="CDD" id="cd00082">
    <property type="entry name" value="HisKA"/>
    <property type="match status" value="1"/>
</dbReference>
<dbReference type="PROSITE" id="PS50885">
    <property type="entry name" value="HAMP"/>
    <property type="match status" value="1"/>
</dbReference>
<dbReference type="InterPro" id="IPR003661">
    <property type="entry name" value="HisK_dim/P_dom"/>
</dbReference>
<evidence type="ECO:0000313" key="15">
    <source>
        <dbReference type="Proteomes" id="UP000318349"/>
    </source>
</evidence>
<evidence type="ECO:0000256" key="9">
    <source>
        <dbReference type="ARBA" id="ARBA00023012"/>
    </source>
</evidence>
<evidence type="ECO:0000259" key="13">
    <source>
        <dbReference type="PROSITE" id="PS50885"/>
    </source>
</evidence>
<comment type="subcellular location">
    <subcellularLocation>
        <location evidence="2">Membrane</location>
        <topology evidence="2">Multi-pass membrane protein</topology>
    </subcellularLocation>
</comment>